<sequence>MSTTWTLIPWNELTTSIDTLQAIDNNKPTMTYLDLYQQLSELNSDELTQTVSIYDKHVDDYSTADNELINNKGKIYIGI</sequence>
<name>M1Q646_9CAUD</name>
<evidence type="ECO:0000313" key="2">
    <source>
        <dbReference type="Proteomes" id="UP000502917"/>
    </source>
</evidence>
<organism evidence="1 2">
    <name type="scientific">Cyanophage P-SS1</name>
    <dbReference type="NCBI Taxonomy" id="889957"/>
    <lineage>
        <taxon>Viruses</taxon>
        <taxon>Duplodnaviria</taxon>
        <taxon>Heunggongvirae</taxon>
        <taxon>Uroviricota</taxon>
        <taxon>Caudoviricetes</taxon>
        <taxon>Pantevenvirales</taxon>
        <taxon>Kyanoviridae</taxon>
        <taxon>Ronodorvirus</taxon>
        <taxon>Ronodorvirus ssm4</taxon>
    </lineage>
</organism>
<dbReference type="EMBL" id="JF974306">
    <property type="protein sequence ID" value="AGF91313.1"/>
    <property type="molecule type" value="Genomic_DNA"/>
</dbReference>
<proteinExistence type="predicted"/>
<gene>
    <name evidence="1" type="ORF">CPYG_00018</name>
</gene>
<protein>
    <submittedName>
        <fullName evidence="1">Uncharacterized protein</fullName>
    </submittedName>
</protein>
<dbReference type="Proteomes" id="UP000502917">
    <property type="component" value="Segment"/>
</dbReference>
<reference evidence="1 2" key="1">
    <citation type="submission" date="2010-12" db="EMBL/GenBank/DDBJ databases">
        <title>The Genome Sequence of Cyanophage P-SS1.</title>
        <authorList>
            <consortium name="The Broad Institute Genome Sequencing Platform"/>
            <person name="Henn M.R."/>
            <person name="Sullivan M.S."/>
            <person name="Osburne M.S."/>
            <person name="Levin J."/>
            <person name="Malboeuf C."/>
            <person name="Casali M."/>
            <person name="Russ C."/>
            <person name="Lennon N."/>
            <person name="Chapman S.B."/>
            <person name="Erlich R."/>
            <person name="Young S.K."/>
            <person name="Yandava C."/>
            <person name="Zeng Q."/>
            <person name="Alvarado L."/>
            <person name="Anderson S."/>
            <person name="Berlin A."/>
            <person name="Chen Z."/>
            <person name="Freedman E."/>
            <person name="Gellesch M."/>
            <person name="Goldberg J."/>
            <person name="Green L."/>
            <person name="Griggs A."/>
            <person name="Gujja S."/>
            <person name="Heilman E.R."/>
            <person name="Heiman D."/>
            <person name="Hollinger A."/>
            <person name="Howarth C."/>
            <person name="Larson L."/>
            <person name="Mehta T."/>
            <person name="Pearson M."/>
            <person name="Roberts A."/>
            <person name="Ryan E."/>
            <person name="Saif S."/>
            <person name="Shea T."/>
            <person name="Shenoy N."/>
            <person name="Sisk P."/>
            <person name="Stolte C."/>
            <person name="Sykes S."/>
            <person name="White J."/>
            <person name="Yu Q."/>
            <person name="Coleman M.L."/>
            <person name="Huang K.H."/>
            <person name="Weigele P.R."/>
            <person name="DeFrancesco A.S."/>
            <person name="Kern S.E."/>
            <person name="Thompson L.R."/>
            <person name="Fu R."/>
            <person name="Hombeck B."/>
            <person name="Chisholm S.W."/>
            <person name="Haas B."/>
            <person name="Nusbaum C."/>
            <person name="Birren B."/>
        </authorList>
    </citation>
    <scope>NUCLEOTIDE SEQUENCE [LARGE SCALE GENOMIC DNA]</scope>
    <source>
        <strain evidence="1 2">P-SS1</strain>
    </source>
</reference>
<accession>M1Q646</accession>
<evidence type="ECO:0000313" key="1">
    <source>
        <dbReference type="EMBL" id="AGF91313.1"/>
    </source>
</evidence>